<evidence type="ECO:0000256" key="2">
    <source>
        <dbReference type="ARBA" id="ARBA00022475"/>
    </source>
</evidence>
<dbReference type="EMBL" id="LNGE01000002">
    <property type="protein sequence ID" value="KYC46269.1"/>
    <property type="molecule type" value="Genomic_DNA"/>
</dbReference>
<evidence type="ECO:0000313" key="7">
    <source>
        <dbReference type="EMBL" id="KYC46269.1"/>
    </source>
</evidence>
<accession>A0A150IMN8</accession>
<evidence type="ECO:0000313" key="11">
    <source>
        <dbReference type="Proteomes" id="UP000092401"/>
    </source>
</evidence>
<evidence type="ECO:0000313" key="8">
    <source>
        <dbReference type="EMBL" id="KYC48563.1"/>
    </source>
</evidence>
<reference evidence="10 11" key="1">
    <citation type="journal article" date="2016" name="ISME J.">
        <title>Chasing the elusive Euryarchaeota class WSA2: genomes reveal a uniquely fastidious methyl-reducing methanogen.</title>
        <authorList>
            <person name="Nobu M.K."/>
            <person name="Narihiro T."/>
            <person name="Kuroda K."/>
            <person name="Mei R."/>
            <person name="Liu W.T."/>
        </authorList>
    </citation>
    <scope>NUCLEOTIDE SEQUENCE [LARGE SCALE GENOMIC DNA]</scope>
    <source>
        <strain evidence="7">B03fssc0709_Meth_Bin005</strain>
        <strain evidence="8">B15fssc0709_Meth_Bin003</strain>
        <strain evidence="9">BMIXfssc0709_Meth_Bin006</strain>
    </source>
</reference>
<dbReference type="PANTHER" id="PTHR34584">
    <property type="entry name" value="NA(+)/H(+) ANTIPORTER SUBUNIT E1"/>
    <property type="match status" value="1"/>
</dbReference>
<evidence type="ECO:0000313" key="10">
    <source>
        <dbReference type="Proteomes" id="UP000091929"/>
    </source>
</evidence>
<dbReference type="NCBIfam" id="NF004922">
    <property type="entry name" value="PRK06279.1"/>
    <property type="match status" value="1"/>
</dbReference>
<gene>
    <name evidence="7" type="ORF">APG10_00139</name>
    <name evidence="8" type="ORF">APG11_00234</name>
    <name evidence="9" type="ORF">APG12_00192</name>
</gene>
<evidence type="ECO:0000256" key="1">
    <source>
        <dbReference type="ARBA" id="ARBA00004651"/>
    </source>
</evidence>
<name>A0A150IUB4_9EURY</name>
<proteinExistence type="predicted"/>
<evidence type="ECO:0000256" key="6">
    <source>
        <dbReference type="SAM" id="Phobius"/>
    </source>
</evidence>
<accession>A0A150J222</accession>
<keyword evidence="4 6" id="KW-1133">Transmembrane helix</keyword>
<dbReference type="Pfam" id="PF01899">
    <property type="entry name" value="MNHE"/>
    <property type="match status" value="1"/>
</dbReference>
<evidence type="ECO:0000256" key="5">
    <source>
        <dbReference type="ARBA" id="ARBA00023136"/>
    </source>
</evidence>
<dbReference type="GO" id="GO:0005886">
    <property type="term" value="C:plasma membrane"/>
    <property type="evidence" value="ECO:0007669"/>
    <property type="project" value="UniProtKB-SubCell"/>
</dbReference>
<organism evidence="8 10">
    <name type="scientific">Candidatus Methanofastidiosum methylothiophilum</name>
    <dbReference type="NCBI Taxonomy" id="1705564"/>
    <lineage>
        <taxon>Archaea</taxon>
        <taxon>Methanobacteriati</taxon>
        <taxon>Methanobacteriota</taxon>
        <taxon>Stenosarchaea group</taxon>
        <taxon>Candidatus Methanofastidiosia</taxon>
        <taxon>Candidatus Methanofastidiosales</taxon>
        <taxon>Candidatus Methanofastidiosaceae</taxon>
        <taxon>Candidatus Methanofastidiosum</taxon>
    </lineage>
</organism>
<keyword evidence="5 6" id="KW-0472">Membrane</keyword>
<comment type="caution">
    <text evidence="8">The sequence shown here is derived from an EMBL/GenBank/DDBJ whole genome shotgun (WGS) entry which is preliminary data.</text>
</comment>
<evidence type="ECO:0000313" key="9">
    <source>
        <dbReference type="EMBL" id="KYC51267.1"/>
    </source>
</evidence>
<protein>
    <submittedName>
        <fullName evidence="8">Hydrogenase subunit EhbA</fullName>
    </submittedName>
</protein>
<keyword evidence="2" id="KW-1003">Cell membrane</keyword>
<evidence type="ECO:0000256" key="3">
    <source>
        <dbReference type="ARBA" id="ARBA00022692"/>
    </source>
</evidence>
<feature type="transmembrane region" description="Helical" evidence="6">
    <location>
        <begin position="7"/>
        <end position="25"/>
    </location>
</feature>
<dbReference type="AlphaFoldDB" id="A0A150IUB4"/>
<comment type="subcellular location">
    <subcellularLocation>
        <location evidence="1">Cell membrane</location>
        <topology evidence="1">Multi-pass membrane protein</topology>
    </subcellularLocation>
</comment>
<evidence type="ECO:0000256" key="4">
    <source>
        <dbReference type="ARBA" id="ARBA00022989"/>
    </source>
</evidence>
<dbReference type="PANTHER" id="PTHR34584:SF1">
    <property type="entry name" value="NA(+)_H(+) ANTIPORTER SUBUNIT E1"/>
    <property type="match status" value="1"/>
</dbReference>
<dbReference type="Proteomes" id="UP000092403">
    <property type="component" value="Unassembled WGS sequence"/>
</dbReference>
<keyword evidence="3 6" id="KW-0812">Transmembrane</keyword>
<dbReference type="EMBL" id="LNJC01000002">
    <property type="protein sequence ID" value="KYC51267.1"/>
    <property type="molecule type" value="Genomic_DNA"/>
</dbReference>
<dbReference type="Proteomes" id="UP000091929">
    <property type="component" value="Unassembled WGS sequence"/>
</dbReference>
<dbReference type="InterPro" id="IPR002758">
    <property type="entry name" value="Cation_antiport_E"/>
</dbReference>
<dbReference type="GO" id="GO:0008324">
    <property type="term" value="F:monoatomic cation transmembrane transporter activity"/>
    <property type="evidence" value="ECO:0007669"/>
    <property type="project" value="InterPro"/>
</dbReference>
<sequence>MSKAMRPFWGIVYFIGLVYYIIVSARDVFIQCINGKIDPQVMEIDTILNRPVSMTILANSITLTPGTLTIDIFPEKQKLLVAVISPRSQKDVIPFEGWIKKMVED</sequence>
<dbReference type="Proteomes" id="UP000092401">
    <property type="component" value="Unassembled WGS sequence"/>
</dbReference>
<dbReference type="EMBL" id="LNGF01000003">
    <property type="protein sequence ID" value="KYC48563.1"/>
    <property type="molecule type" value="Genomic_DNA"/>
</dbReference>
<accession>A0A150IUB4</accession>